<keyword evidence="1" id="KW-0472">Membrane</keyword>
<dbReference type="OrthoDB" id="9788724at2"/>
<feature type="transmembrane region" description="Helical" evidence="1">
    <location>
        <begin position="225"/>
        <end position="242"/>
    </location>
</feature>
<dbReference type="AlphaFoldDB" id="A0A516GPC8"/>
<feature type="transmembrane region" description="Helical" evidence="1">
    <location>
        <begin position="108"/>
        <end position="128"/>
    </location>
</feature>
<evidence type="ECO:0000313" key="2">
    <source>
        <dbReference type="EMBL" id="QDO93359.1"/>
    </source>
</evidence>
<evidence type="ECO:0000313" key="3">
    <source>
        <dbReference type="Proteomes" id="UP000319209"/>
    </source>
</evidence>
<dbReference type="KEGG" id="fop:FNB79_05010"/>
<keyword evidence="3" id="KW-1185">Reference proteome</keyword>
<dbReference type="RefSeq" id="WP_143380263.1">
    <property type="nucleotide sequence ID" value="NZ_CP041637.1"/>
</dbReference>
<feature type="transmembrane region" description="Helical" evidence="1">
    <location>
        <begin position="192"/>
        <end position="213"/>
    </location>
</feature>
<evidence type="ECO:0000256" key="1">
    <source>
        <dbReference type="SAM" id="Phobius"/>
    </source>
</evidence>
<feature type="transmembrane region" description="Helical" evidence="1">
    <location>
        <begin position="50"/>
        <end position="70"/>
    </location>
</feature>
<feature type="transmembrane region" description="Helical" evidence="1">
    <location>
        <begin position="342"/>
        <end position="361"/>
    </location>
</feature>
<keyword evidence="1" id="KW-0812">Transmembrane</keyword>
<keyword evidence="1" id="KW-1133">Transmembrane helix</keyword>
<feature type="transmembrane region" description="Helical" evidence="1">
    <location>
        <begin position="82"/>
        <end position="102"/>
    </location>
</feature>
<protein>
    <submittedName>
        <fullName evidence="2">DUF5009 domain-containing protein</fullName>
    </submittedName>
</protein>
<feature type="transmembrane region" description="Helical" evidence="1">
    <location>
        <begin position="12"/>
        <end position="30"/>
    </location>
</feature>
<accession>A0A516GPC8</accession>
<dbReference type="Proteomes" id="UP000319209">
    <property type="component" value="Chromosome"/>
</dbReference>
<dbReference type="EMBL" id="CP041637">
    <property type="protein sequence ID" value="QDO93359.1"/>
    <property type="molecule type" value="Genomic_DNA"/>
</dbReference>
<sequence length="369" mass="41549">MNTSNRLVALDVLRGITISFMILVNTPGSWSYVYSPLRHADWHGCTPTDLVFPFFLFIVGVSVWFSFSKYNSKVSKGLVLKVIRRAVIIFLLGLFLNLFPFFDVENVRIYGVLQRIAIAYGVAAILCLAFSKQTLIYVLCGILLGYWGLLYFGAETNPYTLQDNVVRAFDLFLVGENHIYKGFGIPFDPEGLLSAIPAIGTVILGYLIGGVVSEHESLLFKIRKLCLLGFVLVLMGVAWNFVFPINKALWTSSYVLYTAGLAILLLAALLLIIDYKGYGKWFKPFVHFGTNPLFIFVFSGLYVKTISYLIQVPAGAHGEKISGYKYLYEHIFADFAGNMNGSLLFALVHIILFWFICFVLYKNKIFVKI</sequence>
<dbReference type="PANTHER" id="PTHR31061">
    <property type="entry name" value="LD22376P"/>
    <property type="match status" value="1"/>
</dbReference>
<gene>
    <name evidence="2" type="ORF">FNB79_05010</name>
</gene>
<feature type="transmembrane region" description="Helical" evidence="1">
    <location>
        <begin position="254"/>
        <end position="273"/>
    </location>
</feature>
<proteinExistence type="predicted"/>
<reference evidence="2 3" key="1">
    <citation type="submission" date="2019-07" db="EMBL/GenBank/DDBJ databases">
        <title>Genome sequencing for Formosa sp. PS13.</title>
        <authorList>
            <person name="Park S.-J."/>
        </authorList>
    </citation>
    <scope>NUCLEOTIDE SEQUENCE [LARGE SCALE GENOMIC DNA]</scope>
    <source>
        <strain evidence="2 3">PS13</strain>
    </source>
</reference>
<dbReference type="PANTHER" id="PTHR31061:SF24">
    <property type="entry name" value="LD22376P"/>
    <property type="match status" value="1"/>
</dbReference>
<organism evidence="2 3">
    <name type="scientific">Formosa sediminum</name>
    <dbReference type="NCBI Taxonomy" id="2594004"/>
    <lineage>
        <taxon>Bacteria</taxon>
        <taxon>Pseudomonadati</taxon>
        <taxon>Bacteroidota</taxon>
        <taxon>Flavobacteriia</taxon>
        <taxon>Flavobacteriales</taxon>
        <taxon>Flavobacteriaceae</taxon>
        <taxon>Formosa</taxon>
    </lineage>
</organism>
<name>A0A516GPC8_9FLAO</name>
<feature type="transmembrane region" description="Helical" evidence="1">
    <location>
        <begin position="135"/>
        <end position="154"/>
    </location>
</feature>